<accession>A0ABW7UJD3</accession>
<dbReference type="Gene3D" id="2.60.220.10">
    <property type="entry name" value="Polysaccharide lyase family 8-like, C-terminal"/>
    <property type="match status" value="1"/>
</dbReference>
<dbReference type="PANTHER" id="PTHR38481">
    <property type="entry name" value="HYALURONATE LYASE"/>
    <property type="match status" value="1"/>
</dbReference>
<dbReference type="PROSITE" id="PS51318">
    <property type="entry name" value="TAT"/>
    <property type="match status" value="1"/>
</dbReference>
<feature type="chain" id="PRO_5045891795" evidence="4">
    <location>
        <begin position="39"/>
        <end position="805"/>
    </location>
</feature>
<dbReference type="SUPFAM" id="SSF48230">
    <property type="entry name" value="Chondroitin AC/alginate lyase"/>
    <property type="match status" value="1"/>
</dbReference>
<keyword evidence="2 4" id="KW-0732">Signal</keyword>
<proteinExistence type="inferred from homology"/>
<protein>
    <submittedName>
        <fullName evidence="8">Polysaccharide lyase 8 family protein</fullName>
    </submittedName>
</protein>
<evidence type="ECO:0000313" key="9">
    <source>
        <dbReference type="Proteomes" id="UP001611548"/>
    </source>
</evidence>
<evidence type="ECO:0000259" key="6">
    <source>
        <dbReference type="Pfam" id="PF02884"/>
    </source>
</evidence>
<evidence type="ECO:0000256" key="1">
    <source>
        <dbReference type="ARBA" id="ARBA00006699"/>
    </source>
</evidence>
<evidence type="ECO:0000313" key="8">
    <source>
        <dbReference type="EMBL" id="MFI1962780.1"/>
    </source>
</evidence>
<feature type="domain" description="Polysaccharide lyase family 8 C-terminal" evidence="6">
    <location>
        <begin position="690"/>
        <end position="754"/>
    </location>
</feature>
<feature type="domain" description="Polysaccharide lyase 8 N-terminal alpha-helical" evidence="7">
    <location>
        <begin position="64"/>
        <end position="375"/>
    </location>
</feature>
<dbReference type="InterPro" id="IPR012970">
    <property type="entry name" value="Lyase_8_alpha_N"/>
</dbReference>
<dbReference type="Pfam" id="PF02278">
    <property type="entry name" value="Lyase_8"/>
    <property type="match status" value="1"/>
</dbReference>
<keyword evidence="3 8" id="KW-0456">Lyase</keyword>
<dbReference type="InterPro" id="IPR008929">
    <property type="entry name" value="Chondroitin_lyas"/>
</dbReference>
<evidence type="ECO:0000259" key="7">
    <source>
        <dbReference type="Pfam" id="PF08124"/>
    </source>
</evidence>
<dbReference type="InterPro" id="IPR004103">
    <property type="entry name" value="Lyase_8_C"/>
</dbReference>
<comment type="similarity">
    <text evidence="1">Belongs to the polysaccharide lyase 8 family.</text>
</comment>
<dbReference type="CDD" id="cd01083">
    <property type="entry name" value="GAG_Lyase"/>
    <property type="match status" value="1"/>
</dbReference>
<dbReference type="Gene3D" id="2.70.98.10">
    <property type="match status" value="1"/>
</dbReference>
<reference evidence="8 9" key="1">
    <citation type="submission" date="2024-10" db="EMBL/GenBank/DDBJ databases">
        <title>The Natural Products Discovery Center: Release of the First 8490 Sequenced Strains for Exploring Actinobacteria Biosynthetic Diversity.</title>
        <authorList>
            <person name="Kalkreuter E."/>
            <person name="Kautsar S.A."/>
            <person name="Yang D."/>
            <person name="Bader C.D."/>
            <person name="Teijaro C.N."/>
            <person name="Fluegel L."/>
            <person name="Davis C.M."/>
            <person name="Simpson J.R."/>
            <person name="Lauterbach L."/>
            <person name="Steele A.D."/>
            <person name="Gui C."/>
            <person name="Meng S."/>
            <person name="Li G."/>
            <person name="Viehrig K."/>
            <person name="Ye F."/>
            <person name="Su P."/>
            <person name="Kiefer A.F."/>
            <person name="Nichols A."/>
            <person name="Cepeda A.J."/>
            <person name="Yan W."/>
            <person name="Fan B."/>
            <person name="Jiang Y."/>
            <person name="Adhikari A."/>
            <person name="Zheng C.-J."/>
            <person name="Schuster L."/>
            <person name="Cowan T.M."/>
            <person name="Smanski M.J."/>
            <person name="Chevrette M.G."/>
            <person name="De Carvalho L.P.S."/>
            <person name="Shen B."/>
        </authorList>
    </citation>
    <scope>NUCLEOTIDE SEQUENCE [LARGE SCALE GENOMIC DNA]</scope>
    <source>
        <strain evidence="8 9">NPDC020327</strain>
    </source>
</reference>
<dbReference type="Pfam" id="PF08124">
    <property type="entry name" value="Lyase_8_N"/>
    <property type="match status" value="1"/>
</dbReference>
<gene>
    <name evidence="8" type="ORF">ACH429_01310</name>
</gene>
<dbReference type="Proteomes" id="UP001611548">
    <property type="component" value="Unassembled WGS sequence"/>
</dbReference>
<dbReference type="InterPro" id="IPR038970">
    <property type="entry name" value="Lyase_8"/>
</dbReference>
<evidence type="ECO:0000256" key="3">
    <source>
        <dbReference type="ARBA" id="ARBA00023239"/>
    </source>
</evidence>
<feature type="domain" description="Polysaccharide lyase family 8 central" evidence="5">
    <location>
        <begin position="418"/>
        <end position="674"/>
    </location>
</feature>
<comment type="caution">
    <text evidence="8">The sequence shown here is derived from an EMBL/GenBank/DDBJ whole genome shotgun (WGS) entry which is preliminary data.</text>
</comment>
<evidence type="ECO:0000256" key="4">
    <source>
        <dbReference type="SAM" id="SignalP"/>
    </source>
</evidence>
<evidence type="ECO:0000259" key="5">
    <source>
        <dbReference type="Pfam" id="PF02278"/>
    </source>
</evidence>
<dbReference type="PANTHER" id="PTHR38481:SF1">
    <property type="entry name" value="HYALURONATE LYASE"/>
    <property type="match status" value="1"/>
</dbReference>
<dbReference type="EMBL" id="JBIRWE010000001">
    <property type="protein sequence ID" value="MFI1962780.1"/>
    <property type="molecule type" value="Genomic_DNA"/>
</dbReference>
<evidence type="ECO:0000256" key="2">
    <source>
        <dbReference type="ARBA" id="ARBA00022729"/>
    </source>
</evidence>
<dbReference type="InterPro" id="IPR014718">
    <property type="entry name" value="GH-type_carb-bd"/>
</dbReference>
<sequence length="805" mass="86262">MSSPRARRTFLRMSGGTAVAVALPAAATTTLLPGAAYAAEEAGAAVEAAAGAAADEFDALRAKWCEILLGSGIDASAEPFKAKLATLGTTATGYRSTMAPADGWLWPALPFSHGNNLSTNYAQLLTMAQAYVQPGTGLTGDASLAADVVAGLEHLHTQVYNPSKPLFGNGWHFTIGIPLALTDICALLYDHLSQEQIAKYSAAISHFIPPSDIPKYATGANLTDQCRALAVRGIVVRDAELLTQARDFLSPLFPLVTTGDGLYADGSFVQHLWVPYTGSYGAVMISGLSRLLALLGGTSWAITDPGVRNIFEGIDRAFAPVIHNGVVLDSVNGRSISRKGIDGYQGRGHSVMNSILLIGQGASAEENARWRAMVKGWLQRDAAHPFTENPGLDVVTLARLKELYEDESVKASPEPVEHRLFAAMDRAVHRRKGWAASLSLYSSRIQPYECLNSEHLHGWHTGSGMLQWYADGGRNDQYAEAFWPTVDPYRLPGTTVTRKTLADGVGGGWGSGRSDKAWVGGTTDGEFAAIGQDLKGVDSTLTAKKSWFFLDDSVVCLGAEITAADGVAAETIVDNRKLSAEETLTVDGRRQPGEQGWTRTFDDARWAHIEGHGGYVFPGGAKVSALREERTGAWKDINTGQPDTPYTHRYLTLWADHGTDPADTTYSYVLLPRARAWETAARAGHRNWLRILANTGDQQGIHVAELRLTAVNFWTPGSLGNLTADAPASVLVREHRDGTATICVSDPTQLGTSLELLWDRPVRKVLTKPGTVTDATTGHALRLTLDMTGAAGASHKITVRLGAGT</sequence>
<name>A0ABW7UJD3_9ACTN</name>
<dbReference type="GO" id="GO:0016829">
    <property type="term" value="F:lyase activity"/>
    <property type="evidence" value="ECO:0007669"/>
    <property type="project" value="UniProtKB-KW"/>
</dbReference>
<feature type="signal peptide" evidence="4">
    <location>
        <begin position="1"/>
        <end position="38"/>
    </location>
</feature>
<dbReference type="Gene3D" id="1.50.10.100">
    <property type="entry name" value="Chondroitin AC/alginate lyase"/>
    <property type="match status" value="1"/>
</dbReference>
<dbReference type="InterPro" id="IPR011013">
    <property type="entry name" value="Gal_mutarotase_sf_dom"/>
</dbReference>
<dbReference type="SUPFAM" id="SSF74650">
    <property type="entry name" value="Galactose mutarotase-like"/>
    <property type="match status" value="1"/>
</dbReference>
<dbReference type="SUPFAM" id="SSF49863">
    <property type="entry name" value="Hyaluronate lyase-like, C-terminal domain"/>
    <property type="match status" value="1"/>
</dbReference>
<dbReference type="InterPro" id="IPR006311">
    <property type="entry name" value="TAT_signal"/>
</dbReference>
<dbReference type="Pfam" id="PF02884">
    <property type="entry name" value="Lyase_8_C"/>
    <property type="match status" value="1"/>
</dbReference>
<dbReference type="RefSeq" id="WP_055470649.1">
    <property type="nucleotide sequence ID" value="NZ_JBIRWE010000001.1"/>
</dbReference>
<dbReference type="InterPro" id="IPR003159">
    <property type="entry name" value="Lyase_8_central_dom"/>
</dbReference>
<keyword evidence="9" id="KW-1185">Reference proteome</keyword>
<dbReference type="InterPro" id="IPR011071">
    <property type="entry name" value="Lyase_8-like_C"/>
</dbReference>
<organism evidence="8 9">
    <name type="scientific">Streptomyces pathocidini</name>
    <dbReference type="NCBI Taxonomy" id="1650571"/>
    <lineage>
        <taxon>Bacteria</taxon>
        <taxon>Bacillati</taxon>
        <taxon>Actinomycetota</taxon>
        <taxon>Actinomycetes</taxon>
        <taxon>Kitasatosporales</taxon>
        <taxon>Streptomycetaceae</taxon>
        <taxon>Streptomyces</taxon>
    </lineage>
</organism>